<reference evidence="1 2" key="1">
    <citation type="submission" date="2016-10" db="EMBL/GenBank/DDBJ databases">
        <authorList>
            <person name="de Groot N.N."/>
        </authorList>
    </citation>
    <scope>NUCLEOTIDE SEQUENCE [LARGE SCALE GENOMIC DNA]</scope>
    <source>
        <strain evidence="1 2">PYCC 4715</strain>
    </source>
</reference>
<evidence type="ECO:0000313" key="1">
    <source>
        <dbReference type="EMBL" id="SGZ58653.1"/>
    </source>
</evidence>
<sequence>MSSQDIWAGFPQGVVVFPPDQKAVDIGQANQEKVKKESNWQYVDAAPSEPTHTINALPELKSLDPDMVSEELKKQRKVRSRIH</sequence>
<proteinExistence type="predicted"/>
<protein>
    <submittedName>
        <fullName evidence="1">CIC11C00000001945</fullName>
    </submittedName>
</protein>
<evidence type="ECO:0000313" key="2">
    <source>
        <dbReference type="Proteomes" id="UP000182259"/>
    </source>
</evidence>
<gene>
    <name evidence="1" type="ORF">SAMEA4029009_CIC11G00000001945</name>
</gene>
<accession>A0A1L0GRL3</accession>
<name>A0A1L0GRL3_9ASCO</name>
<dbReference type="Proteomes" id="UP000182259">
    <property type="component" value="Chromosome VII"/>
</dbReference>
<dbReference type="EMBL" id="LT635770">
    <property type="protein sequence ID" value="SGZ58653.1"/>
    <property type="molecule type" value="Genomic_DNA"/>
</dbReference>
<dbReference type="AlphaFoldDB" id="A0A1L0GRL3"/>
<organism evidence="1 2">
    <name type="scientific">Sungouiella intermedia</name>
    <dbReference type="NCBI Taxonomy" id="45354"/>
    <lineage>
        <taxon>Eukaryota</taxon>
        <taxon>Fungi</taxon>
        <taxon>Dikarya</taxon>
        <taxon>Ascomycota</taxon>
        <taxon>Saccharomycotina</taxon>
        <taxon>Pichiomycetes</taxon>
        <taxon>Metschnikowiaceae</taxon>
        <taxon>Sungouiella</taxon>
    </lineage>
</organism>